<dbReference type="OrthoDB" id="2014869at2759"/>
<dbReference type="InterPro" id="IPR037045">
    <property type="entry name" value="S8pro/Inhibitor_I9_sf"/>
</dbReference>
<feature type="signal peptide" evidence="7">
    <location>
        <begin position="1"/>
        <end position="16"/>
    </location>
</feature>
<dbReference type="GO" id="GO:0005576">
    <property type="term" value="C:extracellular region"/>
    <property type="evidence" value="ECO:0007669"/>
    <property type="project" value="UniProtKB-SubCell"/>
</dbReference>
<evidence type="ECO:0000256" key="3">
    <source>
        <dbReference type="ARBA" id="ARBA00022670"/>
    </source>
</evidence>
<reference evidence="10" key="1">
    <citation type="submission" date="2016-04" db="EMBL/GenBank/DDBJ databases">
        <title>Cephalotus genome sequencing.</title>
        <authorList>
            <person name="Fukushima K."/>
            <person name="Hasebe M."/>
            <person name="Fang X."/>
        </authorList>
    </citation>
    <scope>NUCLEOTIDE SEQUENCE [LARGE SCALE GENOMIC DNA]</scope>
    <source>
        <strain evidence="10">cv. St1</strain>
    </source>
</reference>
<keyword evidence="3" id="KW-0645">Protease</keyword>
<organism evidence="9 10">
    <name type="scientific">Cephalotus follicularis</name>
    <name type="common">Albany pitcher plant</name>
    <dbReference type="NCBI Taxonomy" id="3775"/>
    <lineage>
        <taxon>Eukaryota</taxon>
        <taxon>Viridiplantae</taxon>
        <taxon>Streptophyta</taxon>
        <taxon>Embryophyta</taxon>
        <taxon>Tracheophyta</taxon>
        <taxon>Spermatophyta</taxon>
        <taxon>Magnoliopsida</taxon>
        <taxon>eudicotyledons</taxon>
        <taxon>Gunneridae</taxon>
        <taxon>Pentapetalae</taxon>
        <taxon>rosids</taxon>
        <taxon>fabids</taxon>
        <taxon>Oxalidales</taxon>
        <taxon>Cephalotaceae</taxon>
        <taxon>Cephalotus</taxon>
    </lineage>
</organism>
<proteinExistence type="inferred from homology"/>
<dbReference type="GO" id="GO:0006508">
    <property type="term" value="P:proteolysis"/>
    <property type="evidence" value="ECO:0007669"/>
    <property type="project" value="UniProtKB-KW"/>
</dbReference>
<dbReference type="InParanoid" id="A0A1Q3CPS2"/>
<feature type="domain" description="Inhibitor I9" evidence="8">
    <location>
        <begin position="21"/>
        <end position="99"/>
    </location>
</feature>
<dbReference type="PANTHER" id="PTHR10795">
    <property type="entry name" value="PROPROTEIN CONVERTASE SUBTILISIN/KEXIN"/>
    <property type="match status" value="1"/>
</dbReference>
<dbReference type="InterPro" id="IPR036852">
    <property type="entry name" value="Peptidase_S8/S53_dom_sf"/>
</dbReference>
<keyword evidence="4 7" id="KW-0732">Signal</keyword>
<keyword evidence="10" id="KW-1185">Reference proteome</keyword>
<dbReference type="Proteomes" id="UP000187406">
    <property type="component" value="Unassembled WGS sequence"/>
</dbReference>
<protein>
    <submittedName>
        <fullName evidence="9">Inhibitor_I9 domain-containing protein</fullName>
    </submittedName>
</protein>
<dbReference type="FunFam" id="3.30.70.80:FF:000002">
    <property type="entry name" value="Subtilisin-like protease SBT5.3"/>
    <property type="match status" value="1"/>
</dbReference>
<evidence type="ECO:0000313" key="9">
    <source>
        <dbReference type="EMBL" id="GAV82227.1"/>
    </source>
</evidence>
<evidence type="ECO:0000259" key="8">
    <source>
        <dbReference type="Pfam" id="PF05922"/>
    </source>
</evidence>
<feature type="chain" id="PRO_5013111892" evidence="7">
    <location>
        <begin position="17"/>
        <end position="210"/>
    </location>
</feature>
<dbReference type="Pfam" id="PF05922">
    <property type="entry name" value="Inhibitor_I9"/>
    <property type="match status" value="1"/>
</dbReference>
<accession>A0A1Q3CPS2</accession>
<sequence>MILIFSLLLLPLLASCVDKQVHIVYFGEHKENKALHEIEDSHHSYLLSVKKNKEDARTSLIYSYKHSINGFAAVLTPYEASKLSELEEVVSVFKSYPRKYSVQTTRSWEFVGLHEDDDVHKQNQFRIGNLLLEKAGYGRGIIVGLMDNGVWPESKSFSDEGMGSIPKSWRGTCQTGVGFNSSNCNKDDAWIYGLTQLTLFAYTYSGQLRR</sequence>
<evidence type="ECO:0000256" key="2">
    <source>
        <dbReference type="ARBA" id="ARBA00011073"/>
    </source>
</evidence>
<dbReference type="Gene3D" id="3.30.70.80">
    <property type="entry name" value="Peptidase S8 propeptide/proteinase inhibitor I9"/>
    <property type="match status" value="1"/>
</dbReference>
<dbReference type="InterPro" id="IPR010259">
    <property type="entry name" value="S8pro/Inhibitor_I9"/>
</dbReference>
<dbReference type="GO" id="GO:0004252">
    <property type="term" value="F:serine-type endopeptidase activity"/>
    <property type="evidence" value="ECO:0007669"/>
    <property type="project" value="InterPro"/>
</dbReference>
<dbReference type="Gene3D" id="3.40.50.200">
    <property type="entry name" value="Peptidase S8/S53 domain"/>
    <property type="match status" value="1"/>
</dbReference>
<keyword evidence="6" id="KW-0720">Serine protease</keyword>
<dbReference type="EMBL" id="BDDD01002578">
    <property type="protein sequence ID" value="GAV82227.1"/>
    <property type="molecule type" value="Genomic_DNA"/>
</dbReference>
<name>A0A1Q3CPS2_CEPFO</name>
<dbReference type="AlphaFoldDB" id="A0A1Q3CPS2"/>
<dbReference type="InterPro" id="IPR045051">
    <property type="entry name" value="SBT"/>
</dbReference>
<comment type="subcellular location">
    <subcellularLocation>
        <location evidence="1">Secreted</location>
    </subcellularLocation>
</comment>
<evidence type="ECO:0000256" key="4">
    <source>
        <dbReference type="ARBA" id="ARBA00022729"/>
    </source>
</evidence>
<evidence type="ECO:0000256" key="7">
    <source>
        <dbReference type="SAM" id="SignalP"/>
    </source>
</evidence>
<evidence type="ECO:0000256" key="6">
    <source>
        <dbReference type="ARBA" id="ARBA00022825"/>
    </source>
</evidence>
<gene>
    <name evidence="9" type="ORF">CFOL_v3_25679</name>
</gene>
<evidence type="ECO:0000313" key="10">
    <source>
        <dbReference type="Proteomes" id="UP000187406"/>
    </source>
</evidence>
<dbReference type="STRING" id="3775.A0A1Q3CPS2"/>
<comment type="similarity">
    <text evidence="2">Belongs to the peptidase S8 family.</text>
</comment>
<evidence type="ECO:0000256" key="5">
    <source>
        <dbReference type="ARBA" id="ARBA00022801"/>
    </source>
</evidence>
<comment type="caution">
    <text evidence="9">The sequence shown here is derived from an EMBL/GenBank/DDBJ whole genome shotgun (WGS) entry which is preliminary data.</text>
</comment>
<keyword evidence="5" id="KW-0378">Hydrolase</keyword>
<evidence type="ECO:0000256" key="1">
    <source>
        <dbReference type="ARBA" id="ARBA00004613"/>
    </source>
</evidence>
<dbReference type="SUPFAM" id="SSF52743">
    <property type="entry name" value="Subtilisin-like"/>
    <property type="match status" value="1"/>
</dbReference>